<evidence type="ECO:0000256" key="1">
    <source>
        <dbReference type="SAM" id="SignalP"/>
    </source>
</evidence>
<accession>A0A8J6UPX6</accession>
<comment type="caution">
    <text evidence="2">The sequence shown here is derived from an EMBL/GenBank/DDBJ whole genome shotgun (WGS) entry which is preliminary data.</text>
</comment>
<keyword evidence="2" id="KW-0378">Hydrolase</keyword>
<dbReference type="InterPro" id="IPR000801">
    <property type="entry name" value="Esterase-like"/>
</dbReference>
<dbReference type="EMBL" id="JACWUN010000011">
    <property type="protein sequence ID" value="MBD1401069.1"/>
    <property type="molecule type" value="Genomic_DNA"/>
</dbReference>
<dbReference type="AlphaFoldDB" id="A0A8J6UPX6"/>
<reference evidence="2" key="1">
    <citation type="submission" date="2020-09" db="EMBL/GenBank/DDBJ databases">
        <title>Pelobacter alkaliphilus sp. nov., a novel anaerobic arsenate-reducing bacterium from terrestrial mud volcano.</title>
        <authorList>
            <person name="Khomyakova M.A."/>
            <person name="Merkel A.Y."/>
            <person name="Slobodkin A.I."/>
        </authorList>
    </citation>
    <scope>NUCLEOTIDE SEQUENCE</scope>
    <source>
        <strain evidence="2">M08fum</strain>
    </source>
</reference>
<proteinExistence type="predicted"/>
<dbReference type="GO" id="GO:0016787">
    <property type="term" value="F:hydrolase activity"/>
    <property type="evidence" value="ECO:0007669"/>
    <property type="project" value="UniProtKB-KW"/>
</dbReference>
<dbReference type="Proteomes" id="UP000632828">
    <property type="component" value="Unassembled WGS sequence"/>
</dbReference>
<dbReference type="RefSeq" id="WP_191156272.1">
    <property type="nucleotide sequence ID" value="NZ_JACWUN010000011.1"/>
</dbReference>
<dbReference type="PROSITE" id="PS51257">
    <property type="entry name" value="PROKAR_LIPOPROTEIN"/>
    <property type="match status" value="1"/>
</dbReference>
<protein>
    <submittedName>
        <fullName evidence="2">Alpha/beta hydrolase</fullName>
    </submittedName>
</protein>
<dbReference type="SUPFAM" id="SSF53474">
    <property type="entry name" value="alpha/beta-Hydrolases"/>
    <property type="match status" value="1"/>
</dbReference>
<dbReference type="InterPro" id="IPR029058">
    <property type="entry name" value="AB_hydrolase_fold"/>
</dbReference>
<keyword evidence="3" id="KW-1185">Reference proteome</keyword>
<organism evidence="2 3">
    <name type="scientific">Pelovirga terrestris</name>
    <dbReference type="NCBI Taxonomy" id="2771352"/>
    <lineage>
        <taxon>Bacteria</taxon>
        <taxon>Pseudomonadati</taxon>
        <taxon>Thermodesulfobacteriota</taxon>
        <taxon>Desulfuromonadia</taxon>
        <taxon>Geobacterales</taxon>
        <taxon>Geobacteraceae</taxon>
        <taxon>Pelovirga</taxon>
    </lineage>
</organism>
<evidence type="ECO:0000313" key="2">
    <source>
        <dbReference type="EMBL" id="MBD1401069.1"/>
    </source>
</evidence>
<feature type="chain" id="PRO_5035198067" evidence="1">
    <location>
        <begin position="19"/>
        <end position="275"/>
    </location>
</feature>
<feature type="signal peptide" evidence="1">
    <location>
        <begin position="1"/>
        <end position="18"/>
    </location>
</feature>
<name>A0A8J6UPX6_9BACT</name>
<gene>
    <name evidence="2" type="ORF">ICT70_10320</name>
</gene>
<keyword evidence="1" id="KW-0732">Signal</keyword>
<dbReference type="Pfam" id="PF00756">
    <property type="entry name" value="Esterase"/>
    <property type="match status" value="1"/>
</dbReference>
<dbReference type="Gene3D" id="3.40.50.1820">
    <property type="entry name" value="alpha/beta hydrolase"/>
    <property type="match status" value="1"/>
</dbReference>
<evidence type="ECO:0000313" key="3">
    <source>
        <dbReference type="Proteomes" id="UP000632828"/>
    </source>
</evidence>
<sequence>MLLYRILLLLAVASFSVACVPKAQIPVPVLEYGQIEDSGNTDLLIFLRGIGGSHTDFERFGLIDQVRDRGLPIDIVVPNAHYGYYKSESVVDRIKEDIIDPARRQGYQRFWLAGFSMGGLGSLFYIREHPEDIEAVMLVSPFMGWGTIRREIDTAGGIRNWDADSSAIDNWQILIWTFIQDYIAAPENYPPVYLGYGITDGVTKNGPSLLADALLEQRVFSMPGGHNYTTFQALWSKHLDRMEAKFNAVPLATAVPIATADNREPLSAQSEVKPE</sequence>